<proteinExistence type="predicted"/>
<reference evidence="2 3" key="1">
    <citation type="journal article" date="2015" name="Sci. Rep.">
        <title>Genome of the facultative scuticociliatosis pathogen Pseudocohnilembus persalinus provides insight into its virulence through horizontal gene transfer.</title>
        <authorList>
            <person name="Xiong J."/>
            <person name="Wang G."/>
            <person name="Cheng J."/>
            <person name="Tian M."/>
            <person name="Pan X."/>
            <person name="Warren A."/>
            <person name="Jiang C."/>
            <person name="Yuan D."/>
            <person name="Miao W."/>
        </authorList>
    </citation>
    <scope>NUCLEOTIDE SEQUENCE [LARGE SCALE GENOMIC DNA]</scope>
    <source>
        <strain evidence="2">36N120E</strain>
    </source>
</reference>
<dbReference type="AlphaFoldDB" id="A0A0V0QAB5"/>
<gene>
    <name evidence="2" type="ORF">PPERSA_07420</name>
</gene>
<feature type="transmembrane region" description="Helical" evidence="1">
    <location>
        <begin position="21"/>
        <end position="36"/>
    </location>
</feature>
<keyword evidence="1" id="KW-0812">Transmembrane</keyword>
<protein>
    <submittedName>
        <fullName evidence="2">Uncharacterized protein</fullName>
    </submittedName>
</protein>
<name>A0A0V0QAB5_PSEPJ</name>
<sequence length="339" mass="40812">MQKKNIKLNLKKIYQLLKKKFVINGTSVVGYFLIGHDKKEQFLWICAVTLDPGYKRHFYKFEGVTLQRCLDEFDEVREHFKYKFSKGIHLNCEGLFQEKKVEPTIIIQNYRKSYKKGQSKQHGLCQLQALHDPQQNTIIIQERLPKQDQELKYKPFNENQNEELSLEKLIQRAEYILKFCFIDEKNMEIRFYDQNQQKWIQKLQAILKKENIVKQHTFQLGTFLNEERIIVKGRAQLVKQGFKWALKLYTFDKMDDSKSIFLTDKIVLNKINKEDKQNFIKNFTFLVQNNTIIYQEQNNWKIQFIDHDFFKNKVQVKILKDVNIFQDLVQSHLKKLSQN</sequence>
<keyword evidence="3" id="KW-1185">Reference proteome</keyword>
<dbReference type="InParanoid" id="A0A0V0QAB5"/>
<accession>A0A0V0QAB5</accession>
<dbReference type="EMBL" id="LDAU01000220">
    <property type="protein sequence ID" value="KRW99177.1"/>
    <property type="molecule type" value="Genomic_DNA"/>
</dbReference>
<dbReference type="Proteomes" id="UP000054937">
    <property type="component" value="Unassembled WGS sequence"/>
</dbReference>
<evidence type="ECO:0000313" key="3">
    <source>
        <dbReference type="Proteomes" id="UP000054937"/>
    </source>
</evidence>
<organism evidence="2 3">
    <name type="scientific">Pseudocohnilembus persalinus</name>
    <name type="common">Ciliate</name>
    <dbReference type="NCBI Taxonomy" id="266149"/>
    <lineage>
        <taxon>Eukaryota</taxon>
        <taxon>Sar</taxon>
        <taxon>Alveolata</taxon>
        <taxon>Ciliophora</taxon>
        <taxon>Intramacronucleata</taxon>
        <taxon>Oligohymenophorea</taxon>
        <taxon>Scuticociliatia</taxon>
        <taxon>Philasterida</taxon>
        <taxon>Pseudocohnilembidae</taxon>
        <taxon>Pseudocohnilembus</taxon>
    </lineage>
</organism>
<keyword evidence="1" id="KW-0472">Membrane</keyword>
<keyword evidence="1" id="KW-1133">Transmembrane helix</keyword>
<evidence type="ECO:0000256" key="1">
    <source>
        <dbReference type="SAM" id="Phobius"/>
    </source>
</evidence>
<evidence type="ECO:0000313" key="2">
    <source>
        <dbReference type="EMBL" id="KRW99177.1"/>
    </source>
</evidence>
<comment type="caution">
    <text evidence="2">The sequence shown here is derived from an EMBL/GenBank/DDBJ whole genome shotgun (WGS) entry which is preliminary data.</text>
</comment>